<accession>A0A520RZW2</accession>
<sequence>KLIPNSNFANTRLRRTGKNGLGPYGTYDMVGNAREWVWNIFGGVGMTMGGAYSDPSYMAAMQNPLPRFDRSLINGFRTARLLSPQDMTPFDRPVASYENKGKQVPYKTMSDDVFELYSSTFSVSPIDLKADSLYQDESNDLWIKERVNIELGYESSTMDILIFRPKNQFEPLESVIFHPGLNYYMSPPDIDEVSIGEFGLDFIVKSGRAVVWPALKGTMNRLFSSKLTKDSPWSEQARAIRETNIHWRIDTHRTIDYLQERPDFDADSVFYLGMSAGSNAPTHTLLFETRYKAAVLYVGGGTPYSQPPVSDGHNHIPRIMTPILMLNGEQDYIIPKTRVEKFFNDLGTPIEDKKLIFFNSGHWPLPRNQMIKETLGWIEKY</sequence>
<dbReference type="InterPro" id="IPR042095">
    <property type="entry name" value="SUMF_sf"/>
</dbReference>
<reference evidence="2 3" key="1">
    <citation type="submission" date="2019-02" db="EMBL/GenBank/DDBJ databases">
        <title>Prokaryotic population dynamics and viral predation in marine succession experiment using metagenomics: the confinement effect.</title>
        <authorList>
            <person name="Haro-Moreno J.M."/>
            <person name="Rodriguez-Valera F."/>
            <person name="Lopez-Perez M."/>
        </authorList>
    </citation>
    <scope>NUCLEOTIDE SEQUENCE [LARGE SCALE GENOMIC DNA]</scope>
    <source>
        <strain evidence="2">MED-G157</strain>
    </source>
</reference>
<name>A0A520RZW2_9GAMM</name>
<dbReference type="InterPro" id="IPR016187">
    <property type="entry name" value="CTDL_fold"/>
</dbReference>
<dbReference type="InterPro" id="IPR002925">
    <property type="entry name" value="Dienelactn_hydro"/>
</dbReference>
<dbReference type="SUPFAM" id="SSF53474">
    <property type="entry name" value="alpha/beta-Hydrolases"/>
    <property type="match status" value="1"/>
</dbReference>
<dbReference type="EMBL" id="SHAG01000025">
    <property type="protein sequence ID" value="RZO75762.1"/>
    <property type="molecule type" value="Genomic_DNA"/>
</dbReference>
<organism evidence="2 3">
    <name type="scientific">OM182 bacterium</name>
    <dbReference type="NCBI Taxonomy" id="2510334"/>
    <lineage>
        <taxon>Bacteria</taxon>
        <taxon>Pseudomonadati</taxon>
        <taxon>Pseudomonadota</taxon>
        <taxon>Gammaproteobacteria</taxon>
        <taxon>OMG group</taxon>
        <taxon>OM182 clade</taxon>
    </lineage>
</organism>
<dbReference type="Gene3D" id="3.90.1580.10">
    <property type="entry name" value="paralog of FGE (formylglycine-generating enzyme)"/>
    <property type="match status" value="1"/>
</dbReference>
<dbReference type="Pfam" id="PF01738">
    <property type="entry name" value="DLH"/>
    <property type="match status" value="1"/>
</dbReference>
<evidence type="ECO:0000313" key="2">
    <source>
        <dbReference type="EMBL" id="RZO75762.1"/>
    </source>
</evidence>
<protein>
    <recommendedName>
        <fullName evidence="1">Dienelactone hydrolase domain-containing protein</fullName>
    </recommendedName>
</protein>
<dbReference type="GO" id="GO:0016787">
    <property type="term" value="F:hydrolase activity"/>
    <property type="evidence" value="ECO:0007669"/>
    <property type="project" value="InterPro"/>
</dbReference>
<evidence type="ECO:0000259" key="1">
    <source>
        <dbReference type="Pfam" id="PF01738"/>
    </source>
</evidence>
<dbReference type="SUPFAM" id="SSF56436">
    <property type="entry name" value="C-type lectin-like"/>
    <property type="match status" value="1"/>
</dbReference>
<evidence type="ECO:0000313" key="3">
    <source>
        <dbReference type="Proteomes" id="UP000316199"/>
    </source>
</evidence>
<gene>
    <name evidence="2" type="ORF">EVA68_06095</name>
</gene>
<comment type="caution">
    <text evidence="2">The sequence shown here is derived from an EMBL/GenBank/DDBJ whole genome shotgun (WGS) entry which is preliminary data.</text>
</comment>
<dbReference type="AlphaFoldDB" id="A0A520RZW2"/>
<feature type="non-terminal residue" evidence="2">
    <location>
        <position position="1"/>
    </location>
</feature>
<proteinExistence type="predicted"/>
<dbReference type="Gene3D" id="3.40.50.1820">
    <property type="entry name" value="alpha/beta hydrolase"/>
    <property type="match status" value="1"/>
</dbReference>
<feature type="domain" description="Dienelactone hydrolase" evidence="1">
    <location>
        <begin position="250"/>
        <end position="348"/>
    </location>
</feature>
<dbReference type="Proteomes" id="UP000316199">
    <property type="component" value="Unassembled WGS sequence"/>
</dbReference>
<dbReference type="InterPro" id="IPR029058">
    <property type="entry name" value="AB_hydrolase_fold"/>
</dbReference>